<protein>
    <submittedName>
        <fullName evidence="13">Uncharacterized protein</fullName>
    </submittedName>
</protein>
<evidence type="ECO:0000256" key="1">
    <source>
        <dbReference type="ARBA" id="ARBA00004141"/>
    </source>
</evidence>
<evidence type="ECO:0000256" key="8">
    <source>
        <dbReference type="ARBA" id="ARBA00023136"/>
    </source>
</evidence>
<evidence type="ECO:0000256" key="6">
    <source>
        <dbReference type="ARBA" id="ARBA00023053"/>
    </source>
</evidence>
<dbReference type="InterPro" id="IPR001873">
    <property type="entry name" value="ENaC"/>
</dbReference>
<dbReference type="PANTHER" id="PTHR11690:SF300">
    <property type="entry name" value="PICKPOCKET PROTEIN 19"/>
    <property type="match status" value="1"/>
</dbReference>
<evidence type="ECO:0000256" key="5">
    <source>
        <dbReference type="ARBA" id="ARBA00022989"/>
    </source>
</evidence>
<accession>A0AAE1CSJ7</accession>
<comment type="subcellular location">
    <subcellularLocation>
        <location evidence="1">Membrane</location>
        <topology evidence="1">Multi-pass membrane protein</topology>
    </subcellularLocation>
</comment>
<dbReference type="Gene3D" id="2.60.470.10">
    <property type="entry name" value="Acid-sensing ion channels like domains"/>
    <property type="match status" value="1"/>
</dbReference>
<feature type="transmembrane region" description="Helical" evidence="12">
    <location>
        <begin position="68"/>
        <end position="86"/>
    </location>
</feature>
<evidence type="ECO:0000256" key="2">
    <source>
        <dbReference type="ARBA" id="ARBA00022448"/>
    </source>
</evidence>
<dbReference type="PANTHER" id="PTHR11690">
    <property type="entry name" value="AMILORIDE-SENSITIVE SODIUM CHANNEL-RELATED"/>
    <property type="match status" value="1"/>
</dbReference>
<keyword evidence="10 11" id="KW-0407">Ion channel</keyword>
<comment type="caution">
    <text evidence="13">The sequence shown here is derived from an EMBL/GenBank/DDBJ whole genome shotgun (WGS) entry which is preliminary data.</text>
</comment>
<proteinExistence type="inferred from homology"/>
<name>A0AAE1CSJ7_9GAST</name>
<keyword evidence="7 11" id="KW-0406">Ion transport</keyword>
<feature type="transmembrane region" description="Helical" evidence="12">
    <location>
        <begin position="459"/>
        <end position="482"/>
    </location>
</feature>
<dbReference type="Gene3D" id="1.10.287.770">
    <property type="entry name" value="YojJ-like"/>
    <property type="match status" value="1"/>
</dbReference>
<evidence type="ECO:0000256" key="10">
    <source>
        <dbReference type="ARBA" id="ARBA00023303"/>
    </source>
</evidence>
<evidence type="ECO:0000256" key="12">
    <source>
        <dbReference type="SAM" id="Phobius"/>
    </source>
</evidence>
<dbReference type="AlphaFoldDB" id="A0AAE1CSJ7"/>
<dbReference type="Pfam" id="PF00858">
    <property type="entry name" value="ASC"/>
    <property type="match status" value="1"/>
</dbReference>
<dbReference type="PRINTS" id="PR01078">
    <property type="entry name" value="AMINACHANNEL"/>
</dbReference>
<sequence>MMTINMTKNTTSKVAWVEQVPDKFTKDSQTASGGGKKSNQDIKEFAESTSAHGLKNAVSERGSRFRRLAWFLAFLSALAFLGYQLGTCCVDYYKYPIQAQPTLKRMETLKFPTVTICNLNLADANKVENPEAVTHIFRVAKGGHWPAALNTTLDEMQNSDVYGPYLRRSYRELIHQMSSKVDEIFDFCTWNGEMVSCEDMLVPVWTFIGKCFKLNSNAAQPLVATRPGFSGGFFATLRTSLSGHTVSGQSSYGFKALVHHMYDFPDVYSKGLLLSPGFSYHVSLQENTIKYLPHPYKAQGEMYCSEYEDPTDLNMDQDMILSDTPAATFHSVTACIFHRANSQASSICGCNMKNCTLYKQLSCFEPTFTRIYDEATKMGLLGCPIPCTIHSYQPIISQAAFPAPDLLALDTMMTGNNSRMDKNLYLGLSLFFEDLIVRQQIHHPVYNSLSMMGMIGGNMGLLLGASLLTLAELLEFVLFLIWRMLPRPREDL</sequence>
<comment type="similarity">
    <text evidence="11">Belongs to the amiloride-sensitive sodium channel (TC 1.A.6) family.</text>
</comment>
<dbReference type="EMBL" id="JAWDGP010006956">
    <property type="protein sequence ID" value="KAK3732562.1"/>
    <property type="molecule type" value="Genomic_DNA"/>
</dbReference>
<keyword evidence="3 11" id="KW-0894">Sodium channel</keyword>
<keyword evidence="9 11" id="KW-0739">Sodium transport</keyword>
<dbReference type="GO" id="GO:0005886">
    <property type="term" value="C:plasma membrane"/>
    <property type="evidence" value="ECO:0007669"/>
    <property type="project" value="TreeGrafter"/>
</dbReference>
<reference evidence="13" key="1">
    <citation type="journal article" date="2023" name="G3 (Bethesda)">
        <title>A reference genome for the long-term kleptoplast-retaining sea slug Elysia crispata morphotype clarki.</title>
        <authorList>
            <person name="Eastman K.E."/>
            <person name="Pendleton A.L."/>
            <person name="Shaikh M.A."/>
            <person name="Suttiyut T."/>
            <person name="Ogas R."/>
            <person name="Tomko P."/>
            <person name="Gavelis G."/>
            <person name="Widhalm J.R."/>
            <person name="Wisecaver J.H."/>
        </authorList>
    </citation>
    <scope>NUCLEOTIDE SEQUENCE</scope>
    <source>
        <strain evidence="13">ECLA1</strain>
    </source>
</reference>
<evidence type="ECO:0000256" key="4">
    <source>
        <dbReference type="ARBA" id="ARBA00022692"/>
    </source>
</evidence>
<keyword evidence="14" id="KW-1185">Reference proteome</keyword>
<dbReference type="Proteomes" id="UP001283361">
    <property type="component" value="Unassembled WGS sequence"/>
</dbReference>
<evidence type="ECO:0000256" key="11">
    <source>
        <dbReference type="RuleBase" id="RU000679"/>
    </source>
</evidence>
<evidence type="ECO:0000256" key="9">
    <source>
        <dbReference type="ARBA" id="ARBA00023201"/>
    </source>
</evidence>
<keyword evidence="2 11" id="KW-0813">Transport</keyword>
<gene>
    <name evidence="13" type="ORF">RRG08_009732</name>
</gene>
<evidence type="ECO:0000313" key="13">
    <source>
        <dbReference type="EMBL" id="KAK3732562.1"/>
    </source>
</evidence>
<evidence type="ECO:0000256" key="7">
    <source>
        <dbReference type="ARBA" id="ARBA00023065"/>
    </source>
</evidence>
<keyword evidence="8 12" id="KW-0472">Membrane</keyword>
<keyword evidence="6" id="KW-0915">Sodium</keyword>
<organism evidence="13 14">
    <name type="scientific">Elysia crispata</name>
    <name type="common">lettuce slug</name>
    <dbReference type="NCBI Taxonomy" id="231223"/>
    <lineage>
        <taxon>Eukaryota</taxon>
        <taxon>Metazoa</taxon>
        <taxon>Spiralia</taxon>
        <taxon>Lophotrochozoa</taxon>
        <taxon>Mollusca</taxon>
        <taxon>Gastropoda</taxon>
        <taxon>Heterobranchia</taxon>
        <taxon>Euthyneura</taxon>
        <taxon>Panpulmonata</taxon>
        <taxon>Sacoglossa</taxon>
        <taxon>Placobranchoidea</taxon>
        <taxon>Plakobranchidae</taxon>
        <taxon>Elysia</taxon>
    </lineage>
</organism>
<keyword evidence="4 11" id="KW-0812">Transmembrane</keyword>
<evidence type="ECO:0000313" key="14">
    <source>
        <dbReference type="Proteomes" id="UP001283361"/>
    </source>
</evidence>
<evidence type="ECO:0000256" key="3">
    <source>
        <dbReference type="ARBA" id="ARBA00022461"/>
    </source>
</evidence>
<keyword evidence="5 12" id="KW-1133">Transmembrane helix</keyword>
<dbReference type="GO" id="GO:0015280">
    <property type="term" value="F:ligand-gated sodium channel activity"/>
    <property type="evidence" value="ECO:0007669"/>
    <property type="project" value="TreeGrafter"/>
</dbReference>